<feature type="compositionally biased region" description="Polar residues" evidence="1">
    <location>
        <begin position="12"/>
        <end position="23"/>
    </location>
</feature>
<feature type="compositionally biased region" description="Polar residues" evidence="1">
    <location>
        <begin position="317"/>
        <end position="328"/>
    </location>
</feature>
<accession>A0AAN7UM54</accession>
<dbReference type="AlphaFoldDB" id="A0AAN7UM54"/>
<evidence type="ECO:0000313" key="3">
    <source>
        <dbReference type="Proteomes" id="UP001305414"/>
    </source>
</evidence>
<feature type="compositionally biased region" description="Low complexity" evidence="1">
    <location>
        <begin position="292"/>
        <end position="309"/>
    </location>
</feature>
<name>A0AAN7UM54_9PEZI</name>
<comment type="caution">
    <text evidence="2">The sequence shown here is derived from an EMBL/GenBank/DDBJ whole genome shotgun (WGS) entry which is preliminary data.</text>
</comment>
<feature type="compositionally biased region" description="Low complexity" evidence="1">
    <location>
        <begin position="244"/>
        <end position="256"/>
    </location>
</feature>
<feature type="region of interest" description="Disordered" evidence="1">
    <location>
        <begin position="184"/>
        <end position="366"/>
    </location>
</feature>
<gene>
    <name evidence="2" type="ORF">RRF57_007031</name>
</gene>
<evidence type="ECO:0000313" key="2">
    <source>
        <dbReference type="EMBL" id="KAK5631317.1"/>
    </source>
</evidence>
<keyword evidence="3" id="KW-1185">Reference proteome</keyword>
<sequence>MPRRQRSHHNDLGSSFSRHSMSDMQEEYESSTSGLSRHTGMPPYILPYPPSSIQQQTESRSYDCYGKLSLASEEKALDEASLVLTRGALELPSVEARLIPPSGETAYNQTNIQYNLMIVNQISRPDRRFDHVHGVECPSERHTASSVASISTTMRPALLEHHRASSVASGSTVMGLVPVPPNDRAVSRWLSEGHGSSPPSSATLGGSHAPSARGAPPRSVSGSTSHYSTQQPPSFRGDVRPDDSISQTSRASTTRTSSHHSSPRGSSVNHKKSKTHRIPLLSSLLIKNTIVSKKPSGSRKSSASSSKASGHSHRGSESSVSRLTSKYSGLTIRELEEEDHRPKSDGKHHDGHRKKERKYVFERKKH</sequence>
<protein>
    <submittedName>
        <fullName evidence="2">Uncharacterized protein</fullName>
    </submittedName>
</protein>
<organism evidence="2 3">
    <name type="scientific">Xylaria bambusicola</name>
    <dbReference type="NCBI Taxonomy" id="326684"/>
    <lineage>
        <taxon>Eukaryota</taxon>
        <taxon>Fungi</taxon>
        <taxon>Dikarya</taxon>
        <taxon>Ascomycota</taxon>
        <taxon>Pezizomycotina</taxon>
        <taxon>Sordariomycetes</taxon>
        <taxon>Xylariomycetidae</taxon>
        <taxon>Xylariales</taxon>
        <taxon>Xylariaceae</taxon>
        <taxon>Xylaria</taxon>
    </lineage>
</organism>
<evidence type="ECO:0000256" key="1">
    <source>
        <dbReference type="SAM" id="MobiDB-lite"/>
    </source>
</evidence>
<feature type="compositionally biased region" description="Basic and acidic residues" evidence="1">
    <location>
        <begin position="338"/>
        <end position="348"/>
    </location>
</feature>
<dbReference type="EMBL" id="JAWHQM010000019">
    <property type="protein sequence ID" value="KAK5631317.1"/>
    <property type="molecule type" value="Genomic_DNA"/>
</dbReference>
<feature type="region of interest" description="Disordered" evidence="1">
    <location>
        <begin position="1"/>
        <end position="46"/>
    </location>
</feature>
<dbReference type="Proteomes" id="UP001305414">
    <property type="component" value="Unassembled WGS sequence"/>
</dbReference>
<proteinExistence type="predicted"/>
<feature type="compositionally biased region" description="Polar residues" evidence="1">
    <location>
        <begin position="220"/>
        <end position="233"/>
    </location>
</feature>
<reference evidence="2 3" key="1">
    <citation type="submission" date="2023-10" db="EMBL/GenBank/DDBJ databases">
        <title>Draft genome sequence of Xylaria bambusicola isolate GMP-LS, the root and basal stem rot pathogen of sugarcane in Indonesia.</title>
        <authorList>
            <person name="Selvaraj P."/>
            <person name="Muralishankar V."/>
            <person name="Muruganantham S."/>
            <person name="Sp S."/>
            <person name="Haryani S."/>
            <person name="Lau K.J.X."/>
            <person name="Naqvi N.I."/>
        </authorList>
    </citation>
    <scope>NUCLEOTIDE SEQUENCE [LARGE SCALE GENOMIC DNA]</scope>
    <source>
        <strain evidence="2">GMP-LS</strain>
    </source>
</reference>